<reference evidence="3" key="1">
    <citation type="journal article" date="2021" name="Nat. Commun.">
        <title>Genetic determinants of endophytism in the Arabidopsis root mycobiome.</title>
        <authorList>
            <person name="Mesny F."/>
            <person name="Miyauchi S."/>
            <person name="Thiergart T."/>
            <person name="Pickel B."/>
            <person name="Atanasova L."/>
            <person name="Karlsson M."/>
            <person name="Huettel B."/>
            <person name="Barry K.W."/>
            <person name="Haridas S."/>
            <person name="Chen C."/>
            <person name="Bauer D."/>
            <person name="Andreopoulos W."/>
            <person name="Pangilinan J."/>
            <person name="LaButti K."/>
            <person name="Riley R."/>
            <person name="Lipzen A."/>
            <person name="Clum A."/>
            <person name="Drula E."/>
            <person name="Henrissat B."/>
            <person name="Kohler A."/>
            <person name="Grigoriev I.V."/>
            <person name="Martin F.M."/>
            <person name="Hacquard S."/>
        </authorList>
    </citation>
    <scope>NUCLEOTIDE SEQUENCE</scope>
    <source>
        <strain evidence="3">MPI-CAGE-CH-0243</strain>
    </source>
</reference>
<evidence type="ECO:0000313" key="4">
    <source>
        <dbReference type="Proteomes" id="UP000700596"/>
    </source>
</evidence>
<dbReference type="CDD" id="cd12087">
    <property type="entry name" value="TM_EGFR-like"/>
    <property type="match status" value="1"/>
</dbReference>
<dbReference type="Proteomes" id="UP000700596">
    <property type="component" value="Unassembled WGS sequence"/>
</dbReference>
<dbReference type="EMBL" id="JAGMWT010000031">
    <property type="protein sequence ID" value="KAH7109636.1"/>
    <property type="molecule type" value="Genomic_DNA"/>
</dbReference>
<sequence length="220" mass="23287">MSSTFVSTYSTTPHTPDWSTIGYYSAYTSGSITIYGTSTYDAKLQVFDTMGSAVELCSDPYGNCTPLYTACSTGAYGQNYILYSTFTGTCSVCVANTIYSSFGASSGYTQYTCTNQTPRTVYRVSPVQTTSTSKSSTSSRSSLTPFPLPGPPKSTNNTGIIVGAVIGGLAVLGIIVVAVVFLLLRHKRASQAAVLEYRPYSVATVTTVPNGDLPIYTGKP</sequence>
<name>A0A9P9I6J5_9PLEO</name>
<evidence type="ECO:0000256" key="1">
    <source>
        <dbReference type="SAM" id="MobiDB-lite"/>
    </source>
</evidence>
<feature type="region of interest" description="Disordered" evidence="1">
    <location>
        <begin position="125"/>
        <end position="151"/>
    </location>
</feature>
<accession>A0A9P9I6J5</accession>
<proteinExistence type="predicted"/>
<keyword evidence="2" id="KW-0812">Transmembrane</keyword>
<gene>
    <name evidence="3" type="ORF">B0J11DRAFT_235610</name>
</gene>
<comment type="caution">
    <text evidence="3">The sequence shown here is derived from an EMBL/GenBank/DDBJ whole genome shotgun (WGS) entry which is preliminary data.</text>
</comment>
<feature type="transmembrane region" description="Helical" evidence="2">
    <location>
        <begin position="160"/>
        <end position="184"/>
    </location>
</feature>
<keyword evidence="4" id="KW-1185">Reference proteome</keyword>
<keyword evidence="2" id="KW-0472">Membrane</keyword>
<keyword evidence="2" id="KW-1133">Transmembrane helix</keyword>
<evidence type="ECO:0000256" key="2">
    <source>
        <dbReference type="SAM" id="Phobius"/>
    </source>
</evidence>
<feature type="compositionally biased region" description="Low complexity" evidence="1">
    <location>
        <begin position="129"/>
        <end position="144"/>
    </location>
</feature>
<dbReference type="AlphaFoldDB" id="A0A9P9I6J5"/>
<evidence type="ECO:0000313" key="3">
    <source>
        <dbReference type="EMBL" id="KAH7109636.1"/>
    </source>
</evidence>
<organism evidence="3 4">
    <name type="scientific">Dendryphion nanum</name>
    <dbReference type="NCBI Taxonomy" id="256645"/>
    <lineage>
        <taxon>Eukaryota</taxon>
        <taxon>Fungi</taxon>
        <taxon>Dikarya</taxon>
        <taxon>Ascomycota</taxon>
        <taxon>Pezizomycotina</taxon>
        <taxon>Dothideomycetes</taxon>
        <taxon>Pleosporomycetidae</taxon>
        <taxon>Pleosporales</taxon>
        <taxon>Torulaceae</taxon>
        <taxon>Dendryphion</taxon>
    </lineage>
</organism>
<protein>
    <submittedName>
        <fullName evidence="3">Uncharacterized protein</fullName>
    </submittedName>
</protein>